<feature type="compositionally biased region" description="Low complexity" evidence="5">
    <location>
        <begin position="499"/>
        <end position="517"/>
    </location>
</feature>
<dbReference type="Proteomes" id="UP000054166">
    <property type="component" value="Unassembled WGS sequence"/>
</dbReference>
<dbReference type="SMART" id="SM00719">
    <property type="entry name" value="Plus3"/>
    <property type="match status" value="1"/>
</dbReference>
<reference evidence="8" key="2">
    <citation type="submission" date="2015-01" db="EMBL/GenBank/DDBJ databases">
        <title>Evolutionary Origins and Diversification of the Mycorrhizal Mutualists.</title>
        <authorList>
            <consortium name="DOE Joint Genome Institute"/>
            <consortium name="Mycorrhizal Genomics Consortium"/>
            <person name="Kohler A."/>
            <person name="Kuo A."/>
            <person name="Nagy L.G."/>
            <person name="Floudas D."/>
            <person name="Copeland A."/>
            <person name="Barry K.W."/>
            <person name="Cichocki N."/>
            <person name="Veneault-Fourrey C."/>
            <person name="LaButti K."/>
            <person name="Lindquist E.A."/>
            <person name="Lipzen A."/>
            <person name="Lundell T."/>
            <person name="Morin E."/>
            <person name="Murat C."/>
            <person name="Riley R."/>
            <person name="Ohm R."/>
            <person name="Sun H."/>
            <person name="Tunlid A."/>
            <person name="Henrissat B."/>
            <person name="Grigoriev I.V."/>
            <person name="Hibbett D.S."/>
            <person name="Martin F."/>
        </authorList>
    </citation>
    <scope>NUCLEOTIDE SEQUENCE [LARGE SCALE GENOMIC DNA]</scope>
    <source>
        <strain evidence="8">F 1598</strain>
    </source>
</reference>
<evidence type="ECO:0000256" key="3">
    <source>
        <dbReference type="ARBA" id="ARBA00023163"/>
    </source>
</evidence>
<accession>A0A0C3BZS4</accession>
<dbReference type="InterPro" id="IPR036128">
    <property type="entry name" value="Plus3-like_sf"/>
</dbReference>
<gene>
    <name evidence="7" type="ORF">PILCRDRAFT_820160</name>
</gene>
<dbReference type="Gene3D" id="3.90.70.200">
    <property type="entry name" value="Plus-3 domain"/>
    <property type="match status" value="1"/>
</dbReference>
<feature type="compositionally biased region" description="Basic and acidic residues" evidence="5">
    <location>
        <begin position="430"/>
        <end position="442"/>
    </location>
</feature>
<feature type="region of interest" description="Disordered" evidence="5">
    <location>
        <begin position="97"/>
        <end position="205"/>
    </location>
</feature>
<evidence type="ECO:0000259" key="6">
    <source>
        <dbReference type="PROSITE" id="PS51360"/>
    </source>
</evidence>
<evidence type="ECO:0000313" key="8">
    <source>
        <dbReference type="Proteomes" id="UP000054166"/>
    </source>
</evidence>
<dbReference type="AlphaFoldDB" id="A0A0C3BZS4"/>
<feature type="compositionally biased region" description="Acidic residues" evidence="5">
    <location>
        <begin position="45"/>
        <end position="58"/>
    </location>
</feature>
<dbReference type="FunCoup" id="A0A0C3BZS4">
    <property type="interactions" value="709"/>
</dbReference>
<evidence type="ECO:0000256" key="1">
    <source>
        <dbReference type="ARBA" id="ARBA00004123"/>
    </source>
</evidence>
<dbReference type="PANTHER" id="PTHR13115">
    <property type="entry name" value="RNA POLYMERASE-ASSOCIATED PROTEIN RTF1 HOMOLOG"/>
    <property type="match status" value="1"/>
</dbReference>
<sequence>MTDFGDDIDNELLELAGASEKKRKKHQGSSSKPSAAKRRKADVSSESDNEVESEEEEQTVLYPLEDKYIDEADKHRLMQLPEIEREKILGERMEEHQRIVDKRNLDQMLKDQTKGGDSDSVSKAAKRQHTVRGVTKEKTRKLDELRARRKAKDEKKRSSPRRDRSSSPMDMETDSEDEEDGQISKYEEEDEKDRKRFGKSEPDDEPITLEDLNKCRLTRTLLAKHCMAPWFEDYVKGAWVRYLIGQENGQPIYRVCEITNLGVDIVKPYMIDDKTVNQTIDLKHGKSIRSFWMDKVSNSQFLPKEFERVQKVWQTEGVKLPSKRSLEKKNQELLKLTTQPMTEGDIAAMLARKTEIEHQAGKTTTQFATMERSRLNQARTLALRRQDHDEVETIEQQLAQLPAGPGAREEDINDMLAKVNERNRKANLEAVRKSEIQESERKRRDRKLLAAAHASGTSTPVDPSARLKTVPKMFNSISRPGTPKSNGGTPLLHPEKAGAAARSVSPLPLSALSSRGGPPDKSKTFEASVIDAIEVDLGDF</sequence>
<dbReference type="SUPFAM" id="SSF159042">
    <property type="entry name" value="Plus3-like"/>
    <property type="match status" value="1"/>
</dbReference>
<dbReference type="GO" id="GO:0016593">
    <property type="term" value="C:Cdc73/Paf1 complex"/>
    <property type="evidence" value="ECO:0007669"/>
    <property type="project" value="TreeGrafter"/>
</dbReference>
<protein>
    <recommendedName>
        <fullName evidence="6">Plus3 domain-containing protein</fullName>
    </recommendedName>
</protein>
<feature type="compositionally biased region" description="Basic and acidic residues" evidence="5">
    <location>
        <begin position="97"/>
        <end position="117"/>
    </location>
</feature>
<dbReference type="PROSITE" id="PS51360">
    <property type="entry name" value="PLUS3"/>
    <property type="match status" value="1"/>
</dbReference>
<organism evidence="7 8">
    <name type="scientific">Piloderma croceum (strain F 1598)</name>
    <dbReference type="NCBI Taxonomy" id="765440"/>
    <lineage>
        <taxon>Eukaryota</taxon>
        <taxon>Fungi</taxon>
        <taxon>Dikarya</taxon>
        <taxon>Basidiomycota</taxon>
        <taxon>Agaricomycotina</taxon>
        <taxon>Agaricomycetes</taxon>
        <taxon>Agaricomycetidae</taxon>
        <taxon>Atheliales</taxon>
        <taxon>Atheliaceae</taxon>
        <taxon>Piloderma</taxon>
    </lineage>
</organism>
<evidence type="ECO:0000313" key="7">
    <source>
        <dbReference type="EMBL" id="KIM82867.1"/>
    </source>
</evidence>
<dbReference type="OrthoDB" id="166375at2759"/>
<proteinExistence type="predicted"/>
<keyword evidence="3" id="KW-0804">Transcription</keyword>
<dbReference type="PANTHER" id="PTHR13115:SF8">
    <property type="entry name" value="RNA POLYMERASE-ASSOCIATED PROTEIN RTF1 HOMOLOG"/>
    <property type="match status" value="1"/>
</dbReference>
<evidence type="ECO:0000256" key="2">
    <source>
        <dbReference type="ARBA" id="ARBA00023015"/>
    </source>
</evidence>
<feature type="domain" description="Plus3" evidence="6">
    <location>
        <begin position="206"/>
        <end position="338"/>
    </location>
</feature>
<dbReference type="GO" id="GO:0003677">
    <property type="term" value="F:DNA binding"/>
    <property type="evidence" value="ECO:0007669"/>
    <property type="project" value="InterPro"/>
</dbReference>
<feature type="region of interest" description="Disordered" evidence="5">
    <location>
        <begin position="430"/>
        <end position="523"/>
    </location>
</feature>
<comment type="subcellular location">
    <subcellularLocation>
        <location evidence="1">Nucleus</location>
    </subcellularLocation>
</comment>
<feature type="compositionally biased region" description="Acidic residues" evidence="5">
    <location>
        <begin position="171"/>
        <end position="191"/>
    </location>
</feature>
<dbReference type="EMBL" id="KN832993">
    <property type="protein sequence ID" value="KIM82867.1"/>
    <property type="molecule type" value="Genomic_DNA"/>
</dbReference>
<dbReference type="InterPro" id="IPR004343">
    <property type="entry name" value="Plus-3_dom"/>
</dbReference>
<name>A0A0C3BZS4_PILCF</name>
<dbReference type="InParanoid" id="A0A0C3BZS4"/>
<feature type="compositionally biased region" description="Polar residues" evidence="5">
    <location>
        <begin position="475"/>
        <end position="488"/>
    </location>
</feature>
<reference evidence="7 8" key="1">
    <citation type="submission" date="2014-04" db="EMBL/GenBank/DDBJ databases">
        <authorList>
            <consortium name="DOE Joint Genome Institute"/>
            <person name="Kuo A."/>
            <person name="Tarkka M."/>
            <person name="Buscot F."/>
            <person name="Kohler A."/>
            <person name="Nagy L.G."/>
            <person name="Floudas D."/>
            <person name="Copeland A."/>
            <person name="Barry K.W."/>
            <person name="Cichocki N."/>
            <person name="Veneault-Fourrey C."/>
            <person name="LaButti K."/>
            <person name="Lindquist E.A."/>
            <person name="Lipzen A."/>
            <person name="Lundell T."/>
            <person name="Morin E."/>
            <person name="Murat C."/>
            <person name="Sun H."/>
            <person name="Tunlid A."/>
            <person name="Henrissat B."/>
            <person name="Grigoriev I.V."/>
            <person name="Hibbett D.S."/>
            <person name="Martin F."/>
            <person name="Nordberg H.P."/>
            <person name="Cantor M.N."/>
            <person name="Hua S.X."/>
        </authorList>
    </citation>
    <scope>NUCLEOTIDE SEQUENCE [LARGE SCALE GENOMIC DNA]</scope>
    <source>
        <strain evidence="7 8">F 1598</strain>
    </source>
</reference>
<evidence type="ECO:0000256" key="4">
    <source>
        <dbReference type="ARBA" id="ARBA00023242"/>
    </source>
</evidence>
<feature type="region of interest" description="Disordered" evidence="5">
    <location>
        <begin position="15"/>
        <end position="66"/>
    </location>
</feature>
<keyword evidence="4" id="KW-0539">Nucleus</keyword>
<keyword evidence="8" id="KW-1185">Reference proteome</keyword>
<dbReference type="Pfam" id="PF03126">
    <property type="entry name" value="Plus-3"/>
    <property type="match status" value="1"/>
</dbReference>
<dbReference type="STRING" id="765440.A0A0C3BZS4"/>
<dbReference type="HOGENOM" id="CLU_036626_0_0_1"/>
<feature type="compositionally biased region" description="Basic and acidic residues" evidence="5">
    <location>
        <begin position="192"/>
        <end position="201"/>
    </location>
</feature>
<feature type="compositionally biased region" description="Basic and acidic residues" evidence="5">
    <location>
        <begin position="134"/>
        <end position="165"/>
    </location>
</feature>
<evidence type="ECO:0000256" key="5">
    <source>
        <dbReference type="SAM" id="MobiDB-lite"/>
    </source>
</evidence>
<keyword evidence="2" id="KW-0805">Transcription regulation</keyword>
<dbReference type="GO" id="GO:1990269">
    <property type="term" value="F:RNA polymerase II C-terminal domain phosphoserine binding"/>
    <property type="evidence" value="ECO:0007669"/>
    <property type="project" value="TreeGrafter"/>
</dbReference>